<name>A0A381ZQL0_9ZZZZ</name>
<evidence type="ECO:0000259" key="1">
    <source>
        <dbReference type="Pfam" id="PF01755"/>
    </source>
</evidence>
<organism evidence="2">
    <name type="scientific">marine metagenome</name>
    <dbReference type="NCBI Taxonomy" id="408172"/>
    <lineage>
        <taxon>unclassified sequences</taxon>
        <taxon>metagenomes</taxon>
        <taxon>ecological metagenomes</taxon>
    </lineage>
</organism>
<dbReference type="Pfam" id="PF01755">
    <property type="entry name" value="Glyco_transf_25"/>
    <property type="match status" value="1"/>
</dbReference>
<evidence type="ECO:0000313" key="2">
    <source>
        <dbReference type="EMBL" id="SVA91578.1"/>
    </source>
</evidence>
<sequence length="130" mass="15212">MFPGVDGKKETFKNYGLTIYQKNKKCKRYMSRPGTAGCFLSQWQLWNYCYNTNKTIAIFEHDVIFKKPMERQYKFKDVIKLEGFKPSKPVVGQWWEGARAYLITPKGAKKIIDWTKLNGAMPADWMLNNG</sequence>
<accession>A0A381ZQL0</accession>
<dbReference type="InterPro" id="IPR002654">
    <property type="entry name" value="Glyco_trans_25"/>
</dbReference>
<proteinExistence type="predicted"/>
<dbReference type="EMBL" id="UINC01022282">
    <property type="protein sequence ID" value="SVA91578.1"/>
    <property type="molecule type" value="Genomic_DNA"/>
</dbReference>
<protein>
    <recommendedName>
        <fullName evidence="1">Glycosyl transferase family 25 domain-containing protein</fullName>
    </recommendedName>
</protein>
<feature type="non-terminal residue" evidence="2">
    <location>
        <position position="130"/>
    </location>
</feature>
<gene>
    <name evidence="2" type="ORF">METZ01_LOCUS144432</name>
</gene>
<feature type="domain" description="Glycosyl transferase family 25" evidence="1">
    <location>
        <begin position="2"/>
        <end position="75"/>
    </location>
</feature>
<dbReference type="AlphaFoldDB" id="A0A381ZQL0"/>
<reference evidence="2" key="1">
    <citation type="submission" date="2018-05" db="EMBL/GenBank/DDBJ databases">
        <authorList>
            <person name="Lanie J.A."/>
            <person name="Ng W.-L."/>
            <person name="Kazmierczak K.M."/>
            <person name="Andrzejewski T.M."/>
            <person name="Davidsen T.M."/>
            <person name="Wayne K.J."/>
            <person name="Tettelin H."/>
            <person name="Glass J.I."/>
            <person name="Rusch D."/>
            <person name="Podicherti R."/>
            <person name="Tsui H.-C.T."/>
            <person name="Winkler M.E."/>
        </authorList>
    </citation>
    <scope>NUCLEOTIDE SEQUENCE</scope>
</reference>